<accession>A0A654M023</accession>
<dbReference type="AlphaFoldDB" id="A0A654M023"/>
<organism evidence="1 2">
    <name type="scientific">Candidatus Nitrosocosmicus oleophilus</name>
    <dbReference type="NCBI Taxonomy" id="1353260"/>
    <lineage>
        <taxon>Archaea</taxon>
        <taxon>Nitrososphaerota</taxon>
        <taxon>Nitrososphaeria</taxon>
        <taxon>Nitrososphaerales</taxon>
        <taxon>Nitrososphaeraceae</taxon>
        <taxon>Candidatus Nitrosocosmicus</taxon>
    </lineage>
</organism>
<dbReference type="KEGG" id="taa:NMY3_01626"/>
<gene>
    <name evidence="1" type="ORF">NMY3_01626</name>
</gene>
<protein>
    <submittedName>
        <fullName evidence="1">Uncharacterized protein</fullName>
    </submittedName>
</protein>
<reference evidence="2" key="1">
    <citation type="submission" date="2015-10" db="EMBL/GenBank/DDBJ databases">
        <title>Niche specialization of a soil ammonia-oxidizing archaeon, Candidatus Nitrosocosmicus oleophilus.</title>
        <authorList>
            <person name="Jung M.-Y."/>
            <person name="Rhee S.-K."/>
        </authorList>
    </citation>
    <scope>NUCLEOTIDE SEQUENCE [LARGE SCALE GENOMIC DNA]</scope>
    <source>
        <strain evidence="2">MY3</strain>
    </source>
</reference>
<evidence type="ECO:0000313" key="2">
    <source>
        <dbReference type="Proteomes" id="UP000058925"/>
    </source>
</evidence>
<sequence length="47" mass="5616">MFIRDLLRFDAGFDGNYVDIHMSLNTVNENDHWYNDLVLIAKSHKNY</sequence>
<dbReference type="Proteomes" id="UP000058925">
    <property type="component" value="Chromosome"/>
</dbReference>
<proteinExistence type="predicted"/>
<evidence type="ECO:0000313" key="1">
    <source>
        <dbReference type="EMBL" id="ALI35829.1"/>
    </source>
</evidence>
<keyword evidence="2" id="KW-1185">Reference proteome</keyword>
<dbReference type="EMBL" id="CP012850">
    <property type="protein sequence ID" value="ALI35829.1"/>
    <property type="molecule type" value="Genomic_DNA"/>
</dbReference>
<name>A0A654M023_9ARCH</name>